<dbReference type="PROSITE" id="PS51977">
    <property type="entry name" value="WGR"/>
    <property type="match status" value="1"/>
</dbReference>
<sequence length="1218" mass="131292">MQRWELVGGGSAKFWEGGAEGAAVRVRYGRIGTEGRSQVKELADAAAAAAHLAKLVAEKERKGYLAVDGGGEDGGADPAGAAVVVPAVPAVPVEPAGLPDEDGFVLPEAWRARVLPRRRGGVPVPLPVAWPVVDAAEAAAAEARQVAERHGAIEQVLTAPGSDPGPVAAARAYLDGELDPAGLVAVAAMVRERDELNWMEREFAGWVARFGLGFAARAAVASFEVDDTWVQPNRWRTRLTARHLDGPDLHALLFEFLLLALARRVLAAAPDNEYASAVKELATLRDTPVRRAATAFLVPERAEWVDECLAELSGHGPGTTSVLRTLLLSAIGSPEQARRLALALKDDGARVHWTPQVVATLADGVGTAAAPLVAAALEQYAYDYDDTIREYARYVAEFPTDEAMGELVDRITAKPVRLVLLDLAERFPVRAVRVLSAAARRGGATGDAARRLLNRHVAVLRPRLPEVLARLDGEDAAFVLGLAGAREPLPEAAPERLPALLVDPPWARRRAARPPKVLTGLTADEGAELYWEEGESAAFAATAEQYWQYPADTDWAAEAQRTGALDSPWQCCRLLAQAPAETMAPYLDSWDAKALAEDGVQLLPVLAKYGTAALRLVHGAVLARPAQTVQVLLPVRGAVAAGVMADALVRLKSAQEVARSWFERHGVAGALLLVPAAVGKTGRARTAAESALRLVAVQQGAEVLTAAVAERYGEQAAEMVAEVVAEALRADPLETALPAKLPELPSWLRPEVLPQIQLADGSGALPLQAVHHLLTVLQLGKLREPYPGLALVAPALRADSAAAFCWALFEEWQQAGMPGPDRWVLYALGEFGDDDTARRLAPLLREWPGQNAHQRAVEGLDVLAAIGTDAALTQLHGIAQRVKFKALQARAQEKIAEIAEALGLTGEQLGDRLVPDLGLGPDGTTVIDYGARTFTVGFDEQLRPYVLDADGKRRKDLPAPGARDDQALAPAERKRFTALKKDVRTVAGDQLRRLEAAMVTQRSWSAEEFTSLFIEHPLVWHLARRLVWTADHTAFRVAEDRTCADVQDEPFALPRDAAVRLAHPVHLAPAELAAWAELFADYEIVQPLRQLGRPVAALTAEEAAGHRLHRFEKHTVPVGRLLGLTKRGWRRGEPQDGGVEGWIHKPLPNGSHLVIEIQPGIAVGYVNEFGDQSFEAVWLGAMPDGYWPNGREYRDRLGDLDPVTVSELLADLEELTAD</sequence>
<dbReference type="Gene3D" id="2.20.140.10">
    <property type="entry name" value="WGR domain"/>
    <property type="match status" value="1"/>
</dbReference>
<dbReference type="RefSeq" id="WP_285679439.1">
    <property type="nucleotide sequence ID" value="NZ_BSRX01000033.1"/>
</dbReference>
<comment type="caution">
    <text evidence="2">The sequence shown here is derived from an EMBL/GenBank/DDBJ whole genome shotgun (WGS) entry which is preliminary data.</text>
</comment>
<accession>A0A9W6PIU0</accession>
<dbReference type="SMART" id="SM00773">
    <property type="entry name" value="WGR"/>
    <property type="match status" value="1"/>
</dbReference>
<dbReference type="Pfam" id="PF13569">
    <property type="entry name" value="DUF4132"/>
    <property type="match status" value="1"/>
</dbReference>
<dbReference type="InterPro" id="IPR008893">
    <property type="entry name" value="WGR_domain"/>
</dbReference>
<gene>
    <name evidence="2" type="ORF">Kpho01_50160</name>
</gene>
<dbReference type="Proteomes" id="UP001165143">
    <property type="component" value="Unassembled WGS sequence"/>
</dbReference>
<dbReference type="InterPro" id="IPR025406">
    <property type="entry name" value="DUF4132"/>
</dbReference>
<reference evidence="2" key="1">
    <citation type="submission" date="2023-02" db="EMBL/GenBank/DDBJ databases">
        <title>Kitasatospora phosalacinea NBRC 14362.</title>
        <authorList>
            <person name="Ichikawa N."/>
            <person name="Sato H."/>
            <person name="Tonouchi N."/>
        </authorList>
    </citation>
    <scope>NUCLEOTIDE SEQUENCE</scope>
    <source>
        <strain evidence="2">NBRC 14362</strain>
    </source>
</reference>
<protein>
    <recommendedName>
        <fullName evidence="1">WGR domain-containing protein</fullName>
    </recommendedName>
</protein>
<evidence type="ECO:0000259" key="1">
    <source>
        <dbReference type="PROSITE" id="PS51977"/>
    </source>
</evidence>
<dbReference type="Pfam" id="PF05406">
    <property type="entry name" value="WGR"/>
    <property type="match status" value="1"/>
</dbReference>
<dbReference type="SUPFAM" id="SSF142921">
    <property type="entry name" value="WGR domain-like"/>
    <property type="match status" value="1"/>
</dbReference>
<evidence type="ECO:0000313" key="3">
    <source>
        <dbReference type="Proteomes" id="UP001165143"/>
    </source>
</evidence>
<proteinExistence type="predicted"/>
<evidence type="ECO:0000313" key="2">
    <source>
        <dbReference type="EMBL" id="GLW57005.1"/>
    </source>
</evidence>
<dbReference type="EMBL" id="BSRX01000033">
    <property type="protein sequence ID" value="GLW57005.1"/>
    <property type="molecule type" value="Genomic_DNA"/>
</dbReference>
<organism evidence="2 3">
    <name type="scientific">Kitasatospora phosalacinea</name>
    <dbReference type="NCBI Taxonomy" id="2065"/>
    <lineage>
        <taxon>Bacteria</taxon>
        <taxon>Bacillati</taxon>
        <taxon>Actinomycetota</taxon>
        <taxon>Actinomycetes</taxon>
        <taxon>Kitasatosporales</taxon>
        <taxon>Streptomycetaceae</taxon>
        <taxon>Kitasatospora</taxon>
    </lineage>
</organism>
<dbReference type="AlphaFoldDB" id="A0A9W6PIU0"/>
<name>A0A9W6PIU0_9ACTN</name>
<feature type="domain" description="WGR" evidence="1">
    <location>
        <begin position="1"/>
        <end position="77"/>
    </location>
</feature>
<dbReference type="InterPro" id="IPR036930">
    <property type="entry name" value="WGR_dom_sf"/>
</dbReference>